<name>A0A1D6LEI5_MAIZE</name>
<accession>A0A1D6LEI5</accession>
<dbReference type="InterPro" id="IPR002963">
    <property type="entry name" value="Expansin"/>
</dbReference>
<dbReference type="GO" id="GO:0016020">
    <property type="term" value="C:membrane"/>
    <property type="evidence" value="ECO:0007669"/>
    <property type="project" value="UniProtKB-SubCell"/>
</dbReference>
<reference evidence="9" key="1">
    <citation type="submission" date="2015-12" db="EMBL/GenBank/DDBJ databases">
        <title>Update maize B73 reference genome by single molecule sequencing technologies.</title>
        <authorList>
            <consortium name="Maize Genome Sequencing Project"/>
            <person name="Ware D."/>
        </authorList>
    </citation>
    <scope>NUCLEOTIDE SEQUENCE</scope>
    <source>
        <tissue evidence="9">Seedling</tissue>
    </source>
</reference>
<evidence type="ECO:0000256" key="1">
    <source>
        <dbReference type="ARBA" id="ARBA00005392"/>
    </source>
</evidence>
<dbReference type="ExpressionAtlas" id="A0A1D6LEI5">
    <property type="expression patterns" value="baseline and differential"/>
</dbReference>
<dbReference type="InterPro" id="IPR007112">
    <property type="entry name" value="Expansin/allergen_DPBB_dom"/>
</dbReference>
<dbReference type="EMBL" id="CM000782">
    <property type="protein sequence ID" value="AQK78359.1"/>
    <property type="molecule type" value="Genomic_DNA"/>
</dbReference>
<evidence type="ECO:0000256" key="3">
    <source>
        <dbReference type="ARBA" id="ARBA00022525"/>
    </source>
</evidence>
<dbReference type="InterPro" id="IPR036908">
    <property type="entry name" value="RlpA-like_sf"/>
</dbReference>
<keyword evidence="3 8" id="KW-0964">Secreted</keyword>
<comment type="subcellular location">
    <subcellularLocation>
        <location evidence="8">Secreted</location>
        <location evidence="8">Cell wall</location>
    </subcellularLocation>
    <subcellularLocation>
        <location evidence="8">Membrane</location>
        <topology evidence="8">Peripheral membrane protein</topology>
    </subcellularLocation>
</comment>
<comment type="function">
    <text evidence="8">Causes loosening and extension of plant cell walls by disrupting non-covalent bonding between cellulose microfibrils and matrix glucans. No enzymatic activity has been found.</text>
</comment>
<dbReference type="InParanoid" id="A0A1D6LEI5"/>
<dbReference type="SUPFAM" id="SSF49590">
    <property type="entry name" value="PHL pollen allergen"/>
    <property type="match status" value="1"/>
</dbReference>
<dbReference type="SMR" id="A0A1D6LEI5"/>
<evidence type="ECO:0000256" key="8">
    <source>
        <dbReference type="RuleBase" id="RU365023"/>
    </source>
</evidence>
<dbReference type="Gene3D" id="2.60.40.760">
    <property type="entry name" value="Expansin, cellulose-binding-like domain"/>
    <property type="match status" value="1"/>
</dbReference>
<dbReference type="PANTHER" id="PTHR31867">
    <property type="entry name" value="EXPANSIN-A15"/>
    <property type="match status" value="1"/>
</dbReference>
<dbReference type="Gene3D" id="2.40.40.10">
    <property type="entry name" value="RlpA-like domain"/>
    <property type="match status" value="1"/>
</dbReference>
<keyword evidence="7 8" id="KW-0961">Cell wall biogenesis/degradation</keyword>
<dbReference type="SMART" id="SM00837">
    <property type="entry name" value="DPBB_1"/>
    <property type="match status" value="1"/>
</dbReference>
<keyword evidence="5" id="KW-0472">Membrane</keyword>
<keyword evidence="2 8" id="KW-0134">Cell wall</keyword>
<dbReference type="GO" id="GO:0005576">
    <property type="term" value="C:extracellular region"/>
    <property type="evidence" value="ECO:0007669"/>
    <property type="project" value="InterPro"/>
</dbReference>
<gene>
    <name evidence="9" type="ORF">ZEAMMB73_Zm00001d035112</name>
</gene>
<dbReference type="SUPFAM" id="SSF50685">
    <property type="entry name" value="Barwin-like endoglucanases"/>
    <property type="match status" value="1"/>
</dbReference>
<dbReference type="Pfam" id="PF01357">
    <property type="entry name" value="Expansin_C"/>
    <property type="match status" value="1"/>
</dbReference>
<evidence type="ECO:0000256" key="2">
    <source>
        <dbReference type="ARBA" id="ARBA00022512"/>
    </source>
</evidence>
<dbReference type="GO" id="GO:0009664">
    <property type="term" value="P:plant-type cell wall organization"/>
    <property type="evidence" value="ECO:0007669"/>
    <property type="project" value="InterPro"/>
</dbReference>
<evidence type="ECO:0000313" key="9">
    <source>
        <dbReference type="EMBL" id="AQK78359.1"/>
    </source>
</evidence>
<evidence type="ECO:0000256" key="7">
    <source>
        <dbReference type="ARBA" id="ARBA00023316"/>
    </source>
</evidence>
<feature type="signal peptide" evidence="8">
    <location>
        <begin position="1"/>
        <end position="23"/>
    </location>
</feature>
<keyword evidence="6" id="KW-0325">Glycoprotein</keyword>
<dbReference type="InterPro" id="IPR007118">
    <property type="entry name" value="Expan_Lol_pI"/>
</dbReference>
<dbReference type="AlphaFoldDB" id="A0A1D6LEI5"/>
<feature type="chain" id="PRO_5010806530" description="Expansin" evidence="8">
    <location>
        <begin position="24"/>
        <end position="204"/>
    </location>
</feature>
<dbReference type="InterPro" id="IPR036749">
    <property type="entry name" value="Expansin_CBD_sf"/>
</dbReference>
<protein>
    <recommendedName>
        <fullName evidence="8">Expansin</fullName>
    </recommendedName>
</protein>
<dbReference type="InterPro" id="IPR007117">
    <property type="entry name" value="Expansin_CBD"/>
</dbReference>
<comment type="similarity">
    <text evidence="1 8">Belongs to the expansin family. Expansin A subfamily.</text>
</comment>
<dbReference type="PROSITE" id="PS50842">
    <property type="entry name" value="EXPANSIN_EG45"/>
    <property type="match status" value="1"/>
</dbReference>
<evidence type="ECO:0000256" key="5">
    <source>
        <dbReference type="ARBA" id="ARBA00023136"/>
    </source>
</evidence>
<sequence length="204" mass="22495">MGKRFLHQLLAVALALFVSPARSDDWLPATATCDSSKTGWCKPGNSNFVVVSATNFCPPNWELPNGGWCGPPRPHFDMSQPAWENIGIYSAGIIPVLYQRVKCWRSGGVRFTIAGFDHFYMVLVTNVAGSGSIQSMAVKGANTDWIPMYRNWGANWHCLAGGLVSQGLSFALVSTGGQNIVFQDVVPAWWQFGQTFTTYQNFDY</sequence>
<dbReference type="Pfam" id="PF03330">
    <property type="entry name" value="DPBB_1"/>
    <property type="match status" value="1"/>
</dbReference>
<evidence type="ECO:0000256" key="6">
    <source>
        <dbReference type="ARBA" id="ARBA00023180"/>
    </source>
</evidence>
<proteinExistence type="inferred from homology"/>
<evidence type="ECO:0000256" key="4">
    <source>
        <dbReference type="ARBA" id="ARBA00022729"/>
    </source>
</evidence>
<dbReference type="PRINTS" id="PR01225">
    <property type="entry name" value="EXPANSNFAMLY"/>
</dbReference>
<organism evidence="9">
    <name type="scientific">Zea mays</name>
    <name type="common">Maize</name>
    <dbReference type="NCBI Taxonomy" id="4577"/>
    <lineage>
        <taxon>Eukaryota</taxon>
        <taxon>Viridiplantae</taxon>
        <taxon>Streptophyta</taxon>
        <taxon>Embryophyta</taxon>
        <taxon>Tracheophyta</taxon>
        <taxon>Spermatophyta</taxon>
        <taxon>Magnoliopsida</taxon>
        <taxon>Liliopsida</taxon>
        <taxon>Poales</taxon>
        <taxon>Poaceae</taxon>
        <taxon>PACMAD clade</taxon>
        <taxon>Panicoideae</taxon>
        <taxon>Andropogonodae</taxon>
        <taxon>Andropogoneae</taxon>
        <taxon>Tripsacinae</taxon>
        <taxon>Zea</taxon>
    </lineage>
</organism>
<dbReference type="PROSITE" id="PS50843">
    <property type="entry name" value="EXPANSIN_CBD"/>
    <property type="match status" value="1"/>
</dbReference>
<dbReference type="PRINTS" id="PR01226">
    <property type="entry name" value="EXPANSIN"/>
</dbReference>
<dbReference type="InterPro" id="IPR009009">
    <property type="entry name" value="RlpA-like_DPBB"/>
</dbReference>
<keyword evidence="4 8" id="KW-0732">Signal</keyword>